<accession>A0A0M9F0Q4</accession>
<proteinExistence type="predicted"/>
<evidence type="ECO:0000256" key="1">
    <source>
        <dbReference type="SAM" id="MobiDB-lite"/>
    </source>
</evidence>
<organism evidence="2 3">
    <name type="scientific">Fusarium langsethiae</name>
    <dbReference type="NCBI Taxonomy" id="179993"/>
    <lineage>
        <taxon>Eukaryota</taxon>
        <taxon>Fungi</taxon>
        <taxon>Dikarya</taxon>
        <taxon>Ascomycota</taxon>
        <taxon>Pezizomycotina</taxon>
        <taxon>Sordariomycetes</taxon>
        <taxon>Hypocreomycetidae</taxon>
        <taxon>Hypocreales</taxon>
        <taxon>Nectriaceae</taxon>
        <taxon>Fusarium</taxon>
    </lineage>
</organism>
<name>A0A0M9F0Q4_FUSLA</name>
<gene>
    <name evidence="2" type="ORF">FLAG1_03600</name>
</gene>
<feature type="compositionally biased region" description="Polar residues" evidence="1">
    <location>
        <begin position="195"/>
        <end position="207"/>
    </location>
</feature>
<protein>
    <submittedName>
        <fullName evidence="2">Uncharacterized protein</fullName>
    </submittedName>
</protein>
<dbReference type="OrthoDB" id="5232836at2759"/>
<feature type="compositionally biased region" description="Low complexity" evidence="1">
    <location>
        <begin position="185"/>
        <end position="194"/>
    </location>
</feature>
<dbReference type="EMBL" id="JXCE01000041">
    <property type="protein sequence ID" value="KPA43520.1"/>
    <property type="molecule type" value="Genomic_DNA"/>
</dbReference>
<evidence type="ECO:0000313" key="3">
    <source>
        <dbReference type="Proteomes" id="UP000037904"/>
    </source>
</evidence>
<comment type="caution">
    <text evidence="2">The sequence shown here is derived from an EMBL/GenBank/DDBJ whole genome shotgun (WGS) entry which is preliminary data.</text>
</comment>
<evidence type="ECO:0000313" key="2">
    <source>
        <dbReference type="EMBL" id="KPA43520.1"/>
    </source>
</evidence>
<feature type="compositionally biased region" description="Polar residues" evidence="1">
    <location>
        <begin position="34"/>
        <end position="45"/>
    </location>
</feature>
<feature type="region of interest" description="Disordered" evidence="1">
    <location>
        <begin position="1"/>
        <end position="260"/>
    </location>
</feature>
<dbReference type="Proteomes" id="UP000037904">
    <property type="component" value="Unassembled WGS sequence"/>
</dbReference>
<feature type="compositionally biased region" description="Pro residues" evidence="1">
    <location>
        <begin position="126"/>
        <end position="139"/>
    </location>
</feature>
<reference evidence="2 3" key="1">
    <citation type="submission" date="2015-04" db="EMBL/GenBank/DDBJ databases">
        <title>The draft genome sequence of Fusarium langsethiae, a T-2/HT-2 mycotoxin producer.</title>
        <authorList>
            <person name="Lysoe E."/>
            <person name="Divon H.H."/>
            <person name="Terzi V."/>
            <person name="Orru L."/>
            <person name="Lamontanara A."/>
            <person name="Kolseth A.-K."/>
            <person name="Frandsen R.J."/>
            <person name="Nielsen K."/>
            <person name="Thrane U."/>
        </authorList>
    </citation>
    <scope>NUCLEOTIDE SEQUENCE [LARGE SCALE GENOMIC DNA]</scope>
    <source>
        <strain evidence="2 3">Fl201059</strain>
    </source>
</reference>
<keyword evidence="3" id="KW-1185">Reference proteome</keyword>
<sequence length="1363" mass="150995">MADNNYFPPTPPDPNDEIDQAWLDPALIDPNLFGPTQPNSPSTSRKIPPSSQPHIVQNDPTLAPAINPITDEPIFTSPAVPPRNQPARALGYPVPTPTYPDGYPALDPGYAVPNPSFPPLVLSNPSPAPSDPSPSPYPDPADVLNQAPFITPAASDPGATKGKKRGRAPSPNADKPRRTRRKTAKSAAAGADGDQVNNPASNDNTPISERTRSRVTTRSKNKESGGTNTPTPSRPARGSGKAPKNYYIRPSRLNVPKDIKGPPLVLTYTKRAKDKNKKKDDNVGIEEDKQAFRGDHEIIARGGICDFCANHPIGKTMFAANLVCDWEQIPSNGPDVFNIECGNCANYRSRNRQPGDLATVNDHMCRVPGVKTPLIDFKHKKYGDADPPIFAEPACDRCSNNNTSETCDVDAVLGYFCSHCRRDQRCCVDEFLMPMKRPNKLVRPAWYRHACDRCLARHLEFKALKGDECCNWINDRRLWDAQRQGCTRCLQDGAPCMDDKNDIIAPPSHKPPPTTWRIRDKFEVDEKKKMKKRRIKWHEYMEPTTSTVWRKKCTGCQWAGPSVECLVMWHQSGYACERCTQFGVDCTVYDFGNDEWTRYPIYDLSRVGFGHYTPYVVCKSCKDNGRNCDRMRPCDSCTSTDSACDALKKENAHGCISRFKIAAHGTNQPAPPPGPLYYLALGYGPGGVNDIKDGRSVEHWIGPIAPIYGINTLKDGATHYRAVADLHRNLRPPNNVVPPGISTPLNTAESTSGVFKDAQSRELTVEQLAALITHFWPGYQVPVGDSQAYRMVWDSLRDAQNAKMTEAGIDMSVAPAMPRTFQGNPVLSDQEAYHSGLLGLPAGQYAAPPVPPQPPTPDFLKQTPSAATGLYLDDLYGGDHGFGLLDPAQQEENSYAAVDNMIASGAFEYQQDDNGQQAQQVQHPADSGPRIDITTMNQDDLRRMLGLDEGQPRGRFITNHNYIGASKADKRRKAFSNRVPEDTNTKEKSFNPFLGFVLDLNQKPRLKAKEKSSRWKVFNPLEGLDMEKWHRSSNQPNENPSEPRLFSVVNGQSKQPAPQANVLDDIPYQQRGGRSQQRCAEPGNNGIGRCGSQNVDGQDQAVCQSLTHRNTMPGYFPVCDGCIQGNVKDMFRHDHNPITENELLSMRAYLCNYCAGHMSSSAQNAAEYRAIGARRIYSVVADTEHSQSTYTSDNDTSRAVEFCNTEALTGCSCANRMLGTSLCRFHRLHYTEEALKFAALMQEWRLSCFKKAVCPGCLARKPIDSVNLSADSGGFLNGAPTAWACVICNDWVANEKNDKTNQPSRIDKKLWNSNIGREIVGPRREAVHGRVHEMEDGRCRNGWDVMNDDDGSNKSVDSGVWRI</sequence>